<evidence type="ECO:0000256" key="3">
    <source>
        <dbReference type="ARBA" id="ARBA00022490"/>
    </source>
</evidence>
<evidence type="ECO:0000259" key="12">
    <source>
        <dbReference type="Pfam" id="PF20260"/>
    </source>
</evidence>
<dbReference type="InterPro" id="IPR029026">
    <property type="entry name" value="tRNA_m1G_MTases_N"/>
</dbReference>
<evidence type="ECO:0000256" key="4">
    <source>
        <dbReference type="ARBA" id="ARBA00022552"/>
    </source>
</evidence>
<dbReference type="AlphaFoldDB" id="A0A1F7SN52"/>
<dbReference type="Pfam" id="PF04452">
    <property type="entry name" value="Methyltrans_RNA"/>
    <property type="match status" value="1"/>
</dbReference>
<dbReference type="Proteomes" id="UP000178082">
    <property type="component" value="Unassembled WGS sequence"/>
</dbReference>
<dbReference type="PANTHER" id="PTHR30027">
    <property type="entry name" value="RIBOSOMAL RNA SMALL SUBUNIT METHYLTRANSFERASE E"/>
    <property type="match status" value="1"/>
</dbReference>
<dbReference type="GO" id="GO:0005737">
    <property type="term" value="C:cytoplasm"/>
    <property type="evidence" value="ECO:0007669"/>
    <property type="project" value="UniProtKB-SubCell"/>
</dbReference>
<evidence type="ECO:0000256" key="9">
    <source>
        <dbReference type="ARBA" id="ARBA00047944"/>
    </source>
</evidence>
<evidence type="ECO:0000256" key="10">
    <source>
        <dbReference type="PIRNR" id="PIRNR015601"/>
    </source>
</evidence>
<dbReference type="InterPro" id="IPR046886">
    <property type="entry name" value="RsmE_MTase_dom"/>
</dbReference>
<comment type="caution">
    <text evidence="13">The sequence shown here is derived from an EMBL/GenBank/DDBJ whole genome shotgun (WGS) entry which is preliminary data.</text>
</comment>
<comment type="similarity">
    <text evidence="2 10">Belongs to the RNA methyltransferase RsmE family.</text>
</comment>
<feature type="domain" description="Ribosomal RNA small subunit methyltransferase E methyltransferase" evidence="11">
    <location>
        <begin position="77"/>
        <end position="241"/>
    </location>
</feature>
<evidence type="ECO:0000256" key="8">
    <source>
        <dbReference type="ARBA" id="ARBA00025699"/>
    </source>
</evidence>
<accession>A0A1F7SN52</accession>
<dbReference type="InterPro" id="IPR015947">
    <property type="entry name" value="PUA-like_sf"/>
</dbReference>
<keyword evidence="3 10" id="KW-0963">Cytoplasm</keyword>
<dbReference type="InterPro" id="IPR029028">
    <property type="entry name" value="Alpha/beta_knot_MTases"/>
</dbReference>
<keyword evidence="5 10" id="KW-0489">Methyltransferase</keyword>
<dbReference type="STRING" id="1817883.A3G31_09570"/>
<feature type="domain" description="Ribosomal RNA small subunit methyltransferase E PUA-like" evidence="12">
    <location>
        <begin position="20"/>
        <end position="66"/>
    </location>
</feature>
<evidence type="ECO:0000256" key="6">
    <source>
        <dbReference type="ARBA" id="ARBA00022679"/>
    </source>
</evidence>
<dbReference type="PIRSF" id="PIRSF015601">
    <property type="entry name" value="MTase_slr0722"/>
    <property type="match status" value="1"/>
</dbReference>
<keyword evidence="4 10" id="KW-0698">rRNA processing</keyword>
<dbReference type="GO" id="GO:0070475">
    <property type="term" value="P:rRNA base methylation"/>
    <property type="evidence" value="ECO:0007669"/>
    <property type="project" value="TreeGrafter"/>
</dbReference>
<evidence type="ECO:0000256" key="5">
    <source>
        <dbReference type="ARBA" id="ARBA00022603"/>
    </source>
</evidence>
<dbReference type="SUPFAM" id="SSF88697">
    <property type="entry name" value="PUA domain-like"/>
    <property type="match status" value="1"/>
</dbReference>
<evidence type="ECO:0000313" key="14">
    <source>
        <dbReference type="Proteomes" id="UP000178082"/>
    </source>
</evidence>
<dbReference type="PANTHER" id="PTHR30027:SF3">
    <property type="entry name" value="16S RRNA (URACIL(1498)-N(3))-METHYLTRANSFERASE"/>
    <property type="match status" value="1"/>
</dbReference>
<protein>
    <recommendedName>
        <fullName evidence="10">Ribosomal RNA small subunit methyltransferase E</fullName>
        <ecNumber evidence="10">2.1.1.193</ecNumber>
    </recommendedName>
</protein>
<keyword evidence="6 10" id="KW-0808">Transferase</keyword>
<dbReference type="CDD" id="cd18084">
    <property type="entry name" value="RsmE-like"/>
    <property type="match status" value="1"/>
</dbReference>
<keyword evidence="7 10" id="KW-0949">S-adenosyl-L-methionine</keyword>
<evidence type="ECO:0000313" key="13">
    <source>
        <dbReference type="EMBL" id="OGL55210.1"/>
    </source>
</evidence>
<name>A0A1F7SN52_9BACT</name>
<dbReference type="EC" id="2.1.1.193" evidence="10"/>
<dbReference type="InterPro" id="IPR046887">
    <property type="entry name" value="RsmE_PUA-like"/>
</dbReference>
<dbReference type="Gene3D" id="3.40.1280.10">
    <property type="match status" value="1"/>
</dbReference>
<gene>
    <name evidence="13" type="ORF">A3G31_09570</name>
</gene>
<evidence type="ECO:0000256" key="1">
    <source>
        <dbReference type="ARBA" id="ARBA00004496"/>
    </source>
</evidence>
<reference evidence="13 14" key="1">
    <citation type="journal article" date="2016" name="Nat. Commun.">
        <title>Thousands of microbial genomes shed light on interconnected biogeochemical processes in an aquifer system.</title>
        <authorList>
            <person name="Anantharaman K."/>
            <person name="Brown C.T."/>
            <person name="Hug L.A."/>
            <person name="Sharon I."/>
            <person name="Castelle C.J."/>
            <person name="Probst A.J."/>
            <person name="Thomas B.C."/>
            <person name="Singh A."/>
            <person name="Wilkins M.J."/>
            <person name="Karaoz U."/>
            <person name="Brodie E.L."/>
            <person name="Williams K.H."/>
            <person name="Hubbard S.S."/>
            <person name="Banfield J.F."/>
        </authorList>
    </citation>
    <scope>NUCLEOTIDE SEQUENCE [LARGE SCALE GENOMIC DNA]</scope>
</reference>
<dbReference type="NCBIfam" id="TIGR00046">
    <property type="entry name" value="RsmE family RNA methyltransferase"/>
    <property type="match status" value="1"/>
</dbReference>
<comment type="catalytic activity">
    <reaction evidence="9 10">
        <text>uridine(1498) in 16S rRNA + S-adenosyl-L-methionine = N(3)-methyluridine(1498) in 16S rRNA + S-adenosyl-L-homocysteine + H(+)</text>
        <dbReference type="Rhea" id="RHEA:42920"/>
        <dbReference type="Rhea" id="RHEA-COMP:10283"/>
        <dbReference type="Rhea" id="RHEA-COMP:10284"/>
        <dbReference type="ChEBI" id="CHEBI:15378"/>
        <dbReference type="ChEBI" id="CHEBI:57856"/>
        <dbReference type="ChEBI" id="CHEBI:59789"/>
        <dbReference type="ChEBI" id="CHEBI:65315"/>
        <dbReference type="ChEBI" id="CHEBI:74502"/>
        <dbReference type="EC" id="2.1.1.193"/>
    </reaction>
</comment>
<comment type="function">
    <text evidence="8 10">Specifically methylates the N3 position of the uracil ring of uridine 1498 (m3U1498) in 16S rRNA. Acts on the fully assembled 30S ribosomal subunit.</text>
</comment>
<dbReference type="EMBL" id="MGDI01000003">
    <property type="protein sequence ID" value="OGL55210.1"/>
    <property type="molecule type" value="Genomic_DNA"/>
</dbReference>
<evidence type="ECO:0000256" key="2">
    <source>
        <dbReference type="ARBA" id="ARBA00005528"/>
    </source>
</evidence>
<sequence>MTIPRFPLPDGQPLSGKIVLSGKSYKHLAKVLRAKAGNRVSFYDSKGDEYLSEIEHISATKITCRISQKIKQENKPDSKIILVQGLLKRDKMDLVIEKAAELGVGRIIPLITERSEIKLSQEKINSRLEHWRKIAESATSQSRRSFIPSIDSPKLFSKAILELNSKNPNLLLSEDCREKSFSETIKNFMPFSEISVIIGPPGGFTKTELIFAKENNLIITGLKGGILRSETAAISVLSIIQYELGNL</sequence>
<dbReference type="SUPFAM" id="SSF75217">
    <property type="entry name" value="alpha/beta knot"/>
    <property type="match status" value="1"/>
</dbReference>
<dbReference type="GO" id="GO:0070042">
    <property type="term" value="F:rRNA (uridine-N3-)-methyltransferase activity"/>
    <property type="evidence" value="ECO:0007669"/>
    <property type="project" value="TreeGrafter"/>
</dbReference>
<comment type="subcellular location">
    <subcellularLocation>
        <location evidence="1 10">Cytoplasm</location>
    </subcellularLocation>
</comment>
<evidence type="ECO:0000256" key="7">
    <source>
        <dbReference type="ARBA" id="ARBA00022691"/>
    </source>
</evidence>
<organism evidence="13 14">
    <name type="scientific">Candidatus Schekmanbacteria bacterium RIFCSPLOWO2_12_FULL_38_15</name>
    <dbReference type="NCBI Taxonomy" id="1817883"/>
    <lineage>
        <taxon>Bacteria</taxon>
        <taxon>Candidatus Schekmaniibacteriota</taxon>
    </lineage>
</organism>
<proteinExistence type="inferred from homology"/>
<dbReference type="InterPro" id="IPR006700">
    <property type="entry name" value="RsmE"/>
</dbReference>
<evidence type="ECO:0000259" key="11">
    <source>
        <dbReference type="Pfam" id="PF04452"/>
    </source>
</evidence>
<dbReference type="Pfam" id="PF20260">
    <property type="entry name" value="PUA_4"/>
    <property type="match status" value="1"/>
</dbReference>